<keyword evidence="2" id="KW-1185">Reference proteome</keyword>
<proteinExistence type="predicted"/>
<feature type="non-terminal residue" evidence="1">
    <location>
        <position position="104"/>
    </location>
</feature>
<organism evidence="1 2">
    <name type="scientific">Stegodyphus mimosarum</name>
    <name type="common">African social velvet spider</name>
    <dbReference type="NCBI Taxonomy" id="407821"/>
    <lineage>
        <taxon>Eukaryota</taxon>
        <taxon>Metazoa</taxon>
        <taxon>Ecdysozoa</taxon>
        <taxon>Arthropoda</taxon>
        <taxon>Chelicerata</taxon>
        <taxon>Arachnida</taxon>
        <taxon>Araneae</taxon>
        <taxon>Araneomorphae</taxon>
        <taxon>Entelegynae</taxon>
        <taxon>Eresoidea</taxon>
        <taxon>Eresidae</taxon>
        <taxon>Stegodyphus</taxon>
    </lineage>
</organism>
<dbReference type="AlphaFoldDB" id="A0A087UW84"/>
<dbReference type="Proteomes" id="UP000054359">
    <property type="component" value="Unassembled WGS sequence"/>
</dbReference>
<reference evidence="1 2" key="1">
    <citation type="submission" date="2013-11" db="EMBL/GenBank/DDBJ databases">
        <title>Genome sequencing of Stegodyphus mimosarum.</title>
        <authorList>
            <person name="Bechsgaard J."/>
        </authorList>
    </citation>
    <scope>NUCLEOTIDE SEQUENCE [LARGE SCALE GENOMIC DNA]</scope>
</reference>
<name>A0A087UW84_STEMI</name>
<evidence type="ECO:0000313" key="1">
    <source>
        <dbReference type="EMBL" id="KFM81623.1"/>
    </source>
</evidence>
<protein>
    <submittedName>
        <fullName evidence="1">Uncharacterized protein</fullName>
    </submittedName>
</protein>
<accession>A0A087UW84</accession>
<dbReference type="OrthoDB" id="17644at2759"/>
<dbReference type="EMBL" id="KK121952">
    <property type="protein sequence ID" value="KFM81623.1"/>
    <property type="molecule type" value="Genomic_DNA"/>
</dbReference>
<sequence>MAVNHVEGSEISILEIHDETLSHGAQATFSSRNTFLTYGVQRNGKKKAISGTRYIHEIIPKSSLYNEYVRKLVNETHGVFLSLNTRAQTFQDGRKGAEILKISQ</sequence>
<gene>
    <name evidence="1" type="ORF">X975_07512</name>
</gene>
<evidence type="ECO:0000313" key="2">
    <source>
        <dbReference type="Proteomes" id="UP000054359"/>
    </source>
</evidence>